<name>A0ABT4AQ99_9ACTN</name>
<gene>
    <name evidence="2" type="ORF">OWR29_00325</name>
</gene>
<keyword evidence="3" id="KW-1185">Reference proteome</keyword>
<sequence>MSRPFFREFLRAPLTVGAVRPSGRALAEVATAAVPATGAPVVVELGPGTGAFTGPIQRRLAGSGRHIAVELNPRFAGRLATLHPAVTVAVADAAALRDVLAERGIDRVDVVVSGLPWAAFGESAQRDVLAEVVAALDPAGVFTTFAYVHARWTPPARRLLRSLRSRFEEVVVTRTVWTNLPPALVYVCRRPLPAAAIEQPARLGTVRRSACSA</sequence>
<evidence type="ECO:0000313" key="2">
    <source>
        <dbReference type="EMBL" id="MCY1136424.1"/>
    </source>
</evidence>
<keyword evidence="2" id="KW-0489">Methyltransferase</keyword>
<dbReference type="CDD" id="cd02440">
    <property type="entry name" value="AdoMet_MTases"/>
    <property type="match status" value="1"/>
</dbReference>
<dbReference type="SUPFAM" id="SSF53335">
    <property type="entry name" value="S-adenosyl-L-methionine-dependent methyltransferases"/>
    <property type="match status" value="1"/>
</dbReference>
<comment type="caution">
    <text evidence="2">The sequence shown here is derived from an EMBL/GenBank/DDBJ whole genome shotgun (WGS) entry which is preliminary data.</text>
</comment>
<reference evidence="2" key="1">
    <citation type="submission" date="2022-11" db="EMBL/GenBank/DDBJ databases">
        <authorList>
            <person name="Somphong A."/>
            <person name="Phongsopitanun W."/>
        </authorList>
    </citation>
    <scope>NUCLEOTIDE SEQUENCE</scope>
    <source>
        <strain evidence="2">Pm04-4</strain>
    </source>
</reference>
<dbReference type="EMBL" id="JAPNTZ010000001">
    <property type="protein sequence ID" value="MCY1136424.1"/>
    <property type="molecule type" value="Genomic_DNA"/>
</dbReference>
<protein>
    <submittedName>
        <fullName evidence="2">Methyltransferase domain-containing protein</fullName>
    </submittedName>
</protein>
<dbReference type="InterPro" id="IPR029063">
    <property type="entry name" value="SAM-dependent_MTases_sf"/>
</dbReference>
<keyword evidence="2" id="KW-0808">Transferase</keyword>
<dbReference type="InterPro" id="IPR041698">
    <property type="entry name" value="Methyltransf_25"/>
</dbReference>
<dbReference type="GO" id="GO:0008168">
    <property type="term" value="F:methyltransferase activity"/>
    <property type="evidence" value="ECO:0007669"/>
    <property type="project" value="UniProtKB-KW"/>
</dbReference>
<proteinExistence type="predicted"/>
<organism evidence="2 3">
    <name type="scientific">Paractinoplanes pyxinae</name>
    <dbReference type="NCBI Taxonomy" id="2997416"/>
    <lineage>
        <taxon>Bacteria</taxon>
        <taxon>Bacillati</taxon>
        <taxon>Actinomycetota</taxon>
        <taxon>Actinomycetes</taxon>
        <taxon>Micromonosporales</taxon>
        <taxon>Micromonosporaceae</taxon>
        <taxon>Paractinoplanes</taxon>
    </lineage>
</organism>
<evidence type="ECO:0000259" key="1">
    <source>
        <dbReference type="Pfam" id="PF13649"/>
    </source>
</evidence>
<accession>A0ABT4AQ99</accession>
<dbReference type="GO" id="GO:0032259">
    <property type="term" value="P:methylation"/>
    <property type="evidence" value="ECO:0007669"/>
    <property type="project" value="UniProtKB-KW"/>
</dbReference>
<feature type="domain" description="Methyltransferase" evidence="1">
    <location>
        <begin position="42"/>
        <end position="140"/>
    </location>
</feature>
<dbReference type="Proteomes" id="UP001151002">
    <property type="component" value="Unassembled WGS sequence"/>
</dbReference>
<dbReference type="Gene3D" id="3.40.50.150">
    <property type="entry name" value="Vaccinia Virus protein VP39"/>
    <property type="match status" value="1"/>
</dbReference>
<dbReference type="RefSeq" id="WP_267560147.1">
    <property type="nucleotide sequence ID" value="NZ_JAPNTZ010000001.1"/>
</dbReference>
<dbReference type="Pfam" id="PF13649">
    <property type="entry name" value="Methyltransf_25"/>
    <property type="match status" value="1"/>
</dbReference>
<evidence type="ECO:0000313" key="3">
    <source>
        <dbReference type="Proteomes" id="UP001151002"/>
    </source>
</evidence>